<dbReference type="Pfam" id="PF13245">
    <property type="entry name" value="AAA_19"/>
    <property type="match status" value="1"/>
</dbReference>
<comment type="function">
    <text evidence="3">DNA-dependent ATPase and ATP-dependent 5'-3' DNA helicase. Has no activity on blunt DNA or DNA with 3'-overhangs, requires at least 10 bases of 5'-ssDNA for helicase activity.</text>
</comment>
<dbReference type="InterPro" id="IPR003593">
    <property type="entry name" value="AAA+_ATPase"/>
</dbReference>
<accession>A0ABT4UDA2</accession>
<keyword evidence="3" id="KW-0378">Hydrolase</keyword>
<sequence>MGGARGAQGGQGYRPAELEGVLERVTFANEETGYTVAKVDTGRGANDLTTVVGALLGAQVGESLRMRGRWGSHPQYGRQFSVEDYTTVLPATVQGVRRYLGSGLIKGIGPRLAEKIVDHFGAGALEVIENEPERLIEVPKLGPKRTRRITEAWEEQKAIKEVMVFLQGIEVSTSLAVRIYKKYGDASIGVVRGEPYRLATDVWGIGFKTADTIAQAVGIPHDSPDRVKAGIQFTLSESTSEGHCYLPEERLIADAVKILQVDPGLVIECLGELVAEEGVLTEKVPGPEGGPVTAVYLVPFQRAEASLAGQLRTLLEHPADRMPAFAGVDWDAALGWLRRRTGAELAPEQEEAVKLALTRKAAVLTGGPGCGKSFTVASVITLAAAKGAKIVLAAPTGRAAKRMTELTGHEASTVHRLLELKPGGDAAYDRDNPLDCDLLVVDEASMLDLLLANKLAKAVPPGGHLLLVGDVDQLPSVGAGQVLRDLLEEGSPVPAVRLTRVFRQAQQSGVVTNAHRVNAGEPPLLQGMDDFFLFPCDDAEETAELTVDVVARRIPRRFGLDPRRDVQVLAPMHRGPAGAGNLNTLLQNALTPPREGLAERRFGGRVFRVGDKVTQVRNNYDKGANGVFNGTLGQVTGIDSVEQRVSVRTDEDEDVGYDFAELDELAHAYAMTVHRSQGSEYPAVVVPVTTSAWMMLQRNLLYTAITRAKRLVVLVGSRRAVARAVRSAAAGRRFTGLAHRLRTENSAG</sequence>
<dbReference type="InterPro" id="IPR027785">
    <property type="entry name" value="UvrD-like_helicase_C"/>
</dbReference>
<keyword evidence="1 3" id="KW-0547">Nucleotide-binding</keyword>
<evidence type="ECO:0000256" key="2">
    <source>
        <dbReference type="ARBA" id="ARBA00022840"/>
    </source>
</evidence>
<dbReference type="InterPro" id="IPR010994">
    <property type="entry name" value="RuvA_2-like"/>
</dbReference>
<dbReference type="Gene3D" id="1.10.150.20">
    <property type="entry name" value="5' to 3' exonuclease, C-terminal subdomain"/>
    <property type="match status" value="1"/>
</dbReference>
<reference evidence="6 7" key="1">
    <citation type="submission" date="2023-01" db="EMBL/GenBank/DDBJ databases">
        <title>Draft genome sequence of Nocardiopsis sp. RSe5-2 isolated from halophytes.</title>
        <authorList>
            <person name="Duangmal K."/>
            <person name="Chantavorakit T."/>
        </authorList>
    </citation>
    <scope>NUCLEOTIDE SEQUENCE [LARGE SCALE GENOMIC DNA]</scope>
    <source>
        <strain evidence="6 7">RSe5-2</strain>
    </source>
</reference>
<dbReference type="InterPro" id="IPR027417">
    <property type="entry name" value="P-loop_NTPase"/>
</dbReference>
<protein>
    <recommendedName>
        <fullName evidence="3">ATP-dependent RecD2 DNA helicase</fullName>
        <ecNumber evidence="3">5.6.2.3</ecNumber>
    </recommendedName>
    <alternativeName>
        <fullName evidence="3">DNA 5'-3' helicase subunit RecD2</fullName>
    </alternativeName>
</protein>
<dbReference type="NCBIfam" id="TIGR01448">
    <property type="entry name" value="recD_rel"/>
    <property type="match status" value="1"/>
</dbReference>
<dbReference type="InterPro" id="IPR050534">
    <property type="entry name" value="Coronavir_polyprotein_1ab"/>
</dbReference>
<dbReference type="Gene3D" id="2.30.30.940">
    <property type="match status" value="1"/>
</dbReference>
<dbReference type="InterPro" id="IPR055446">
    <property type="entry name" value="RecD2_N_OB"/>
</dbReference>
<dbReference type="InterPro" id="IPR006345">
    <property type="entry name" value="RecD2"/>
</dbReference>
<dbReference type="Pfam" id="PF14520">
    <property type="entry name" value="HHH_5"/>
    <property type="match status" value="1"/>
</dbReference>
<keyword evidence="3" id="KW-0238">DNA-binding</keyword>
<dbReference type="Pfam" id="PF13538">
    <property type="entry name" value="UvrD_C_2"/>
    <property type="match status" value="1"/>
</dbReference>
<dbReference type="Pfam" id="PF18335">
    <property type="entry name" value="SH3_13"/>
    <property type="match status" value="1"/>
</dbReference>
<feature type="domain" description="Helix-hairpin-helix DNA-binding motif class 1" evidence="4">
    <location>
        <begin position="133"/>
        <end position="152"/>
    </location>
</feature>
<gene>
    <name evidence="3" type="primary">recD2</name>
    <name evidence="6" type="ORF">O4J56_30260</name>
</gene>
<dbReference type="EMBL" id="JAQFWQ010000156">
    <property type="protein sequence ID" value="MDA2814967.1"/>
    <property type="molecule type" value="Genomic_DNA"/>
</dbReference>
<dbReference type="PANTHER" id="PTHR43788">
    <property type="entry name" value="DNA2/NAM7 HELICASE FAMILY MEMBER"/>
    <property type="match status" value="1"/>
</dbReference>
<feature type="domain" description="Helix-hairpin-helix DNA-binding motif class 1" evidence="4">
    <location>
        <begin position="105"/>
        <end position="119"/>
    </location>
</feature>
<proteinExistence type="inferred from homology"/>
<dbReference type="InterPro" id="IPR041451">
    <property type="entry name" value="RecD2_SH13"/>
</dbReference>
<dbReference type="InterPro" id="IPR003583">
    <property type="entry name" value="Hlx-hairpin-Hlx_DNA-bd_motif"/>
</dbReference>
<keyword evidence="7" id="KW-1185">Reference proteome</keyword>
<dbReference type="RefSeq" id="WP_270690537.1">
    <property type="nucleotide sequence ID" value="NZ_JAQFWQ010000156.1"/>
</dbReference>
<evidence type="ECO:0000259" key="4">
    <source>
        <dbReference type="SMART" id="SM00278"/>
    </source>
</evidence>
<dbReference type="Gene3D" id="1.10.10.2220">
    <property type="match status" value="1"/>
</dbReference>
<dbReference type="CDD" id="cd18809">
    <property type="entry name" value="SF1_C_RecD"/>
    <property type="match status" value="1"/>
</dbReference>
<keyword evidence="2 3" id="KW-0067">ATP-binding</keyword>
<dbReference type="Gene3D" id="3.40.50.300">
    <property type="entry name" value="P-loop containing nucleotide triphosphate hydrolases"/>
    <property type="match status" value="2"/>
</dbReference>
<comment type="catalytic activity">
    <reaction evidence="3">
        <text>ATP + H2O = ADP + phosphate + H(+)</text>
        <dbReference type="Rhea" id="RHEA:13065"/>
        <dbReference type="ChEBI" id="CHEBI:15377"/>
        <dbReference type="ChEBI" id="CHEBI:15378"/>
        <dbReference type="ChEBI" id="CHEBI:30616"/>
        <dbReference type="ChEBI" id="CHEBI:43474"/>
        <dbReference type="ChEBI" id="CHEBI:456216"/>
        <dbReference type="EC" id="5.6.2.3"/>
    </reaction>
</comment>
<evidence type="ECO:0000313" key="6">
    <source>
        <dbReference type="EMBL" id="MDA2814967.1"/>
    </source>
</evidence>
<organism evidence="6 7">
    <name type="scientific">Nocardiopsis endophytica</name>
    <dbReference type="NCBI Taxonomy" id="3018445"/>
    <lineage>
        <taxon>Bacteria</taxon>
        <taxon>Bacillati</taxon>
        <taxon>Actinomycetota</taxon>
        <taxon>Actinomycetes</taxon>
        <taxon>Streptosporangiales</taxon>
        <taxon>Nocardiopsidaceae</taxon>
        <taxon>Nocardiopsis</taxon>
    </lineage>
</organism>
<comment type="similarity">
    <text evidence="3">Belongs to the RecD family. RecD2 subfamily.</text>
</comment>
<dbReference type="SMART" id="SM00382">
    <property type="entry name" value="AAA"/>
    <property type="match status" value="1"/>
</dbReference>
<feature type="domain" description="AAA+ ATPase" evidence="5">
    <location>
        <begin position="358"/>
        <end position="611"/>
    </location>
</feature>
<feature type="binding site" evidence="3">
    <location>
        <begin position="369"/>
        <end position="373"/>
    </location>
    <ligand>
        <name>ATP</name>
        <dbReference type="ChEBI" id="CHEBI:30616"/>
    </ligand>
</feature>
<dbReference type="Proteomes" id="UP001527866">
    <property type="component" value="Unassembled WGS sequence"/>
</dbReference>
<comment type="caution">
    <text evidence="6">The sequence shown here is derived from an EMBL/GenBank/DDBJ whole genome shotgun (WGS) entry which is preliminary data.</text>
</comment>
<evidence type="ECO:0000259" key="5">
    <source>
        <dbReference type="SMART" id="SM00382"/>
    </source>
</evidence>
<keyword evidence="3" id="KW-0413">Isomerase</keyword>
<keyword evidence="3" id="KW-0347">Helicase</keyword>
<feature type="domain" description="Helix-hairpin-helix DNA-binding motif class 1" evidence="4">
    <location>
        <begin position="197"/>
        <end position="216"/>
    </location>
</feature>
<name>A0ABT4UDA2_9ACTN</name>
<dbReference type="HAMAP" id="MF_01488">
    <property type="entry name" value="RecD2"/>
    <property type="match status" value="1"/>
</dbReference>
<dbReference type="SMART" id="SM00278">
    <property type="entry name" value="HhH1"/>
    <property type="match status" value="3"/>
</dbReference>
<dbReference type="InterPro" id="IPR029493">
    <property type="entry name" value="RecD2-like_HHH"/>
</dbReference>
<evidence type="ECO:0000256" key="3">
    <source>
        <dbReference type="HAMAP-Rule" id="MF_01488"/>
    </source>
</evidence>
<dbReference type="SUPFAM" id="SSF47781">
    <property type="entry name" value="RuvA domain 2-like"/>
    <property type="match status" value="1"/>
</dbReference>
<dbReference type="Pfam" id="PF14490">
    <property type="entry name" value="HHH_RecD2"/>
    <property type="match status" value="1"/>
</dbReference>
<dbReference type="SUPFAM" id="SSF52540">
    <property type="entry name" value="P-loop containing nucleoside triphosphate hydrolases"/>
    <property type="match status" value="1"/>
</dbReference>
<dbReference type="PANTHER" id="PTHR43788:SF6">
    <property type="entry name" value="DNA HELICASE B"/>
    <property type="match status" value="1"/>
</dbReference>
<dbReference type="CDD" id="cd17933">
    <property type="entry name" value="DEXSc_RecD-like"/>
    <property type="match status" value="1"/>
</dbReference>
<evidence type="ECO:0000313" key="7">
    <source>
        <dbReference type="Proteomes" id="UP001527866"/>
    </source>
</evidence>
<dbReference type="Pfam" id="PF23139">
    <property type="entry name" value="OB_YrrC"/>
    <property type="match status" value="1"/>
</dbReference>
<dbReference type="EC" id="5.6.2.3" evidence="3"/>
<evidence type="ECO:0000256" key="1">
    <source>
        <dbReference type="ARBA" id="ARBA00022741"/>
    </source>
</evidence>